<accession>A0A438AHB2</accession>
<dbReference type="Pfam" id="PF01047">
    <property type="entry name" value="MarR"/>
    <property type="match status" value="1"/>
</dbReference>
<protein>
    <submittedName>
        <fullName evidence="2">MarR family transcriptional regulator</fullName>
    </submittedName>
</protein>
<dbReference type="GO" id="GO:0006950">
    <property type="term" value="P:response to stress"/>
    <property type="evidence" value="ECO:0007669"/>
    <property type="project" value="TreeGrafter"/>
</dbReference>
<dbReference type="EMBL" id="RQXX01000003">
    <property type="protein sequence ID" value="RVV98119.1"/>
    <property type="molecule type" value="Genomic_DNA"/>
</dbReference>
<evidence type="ECO:0000313" key="3">
    <source>
        <dbReference type="Proteomes" id="UP000285908"/>
    </source>
</evidence>
<dbReference type="InterPro" id="IPR036390">
    <property type="entry name" value="WH_DNA-bd_sf"/>
</dbReference>
<dbReference type="InterPro" id="IPR036388">
    <property type="entry name" value="WH-like_DNA-bd_sf"/>
</dbReference>
<dbReference type="GO" id="GO:0003700">
    <property type="term" value="F:DNA-binding transcription factor activity"/>
    <property type="evidence" value="ECO:0007669"/>
    <property type="project" value="InterPro"/>
</dbReference>
<evidence type="ECO:0000313" key="2">
    <source>
        <dbReference type="EMBL" id="RVV98119.1"/>
    </source>
</evidence>
<dbReference type="RefSeq" id="WP_127906785.1">
    <property type="nucleotide sequence ID" value="NZ_RQXX01000003.1"/>
</dbReference>
<comment type="caution">
    <text evidence="2">The sequence shown here is derived from an EMBL/GenBank/DDBJ whole genome shotgun (WGS) entry which is preliminary data.</text>
</comment>
<organism evidence="2 3">
    <name type="scientific">Mesobaculum littorinae</name>
    <dbReference type="NCBI Taxonomy" id="2486419"/>
    <lineage>
        <taxon>Bacteria</taxon>
        <taxon>Pseudomonadati</taxon>
        <taxon>Pseudomonadota</taxon>
        <taxon>Alphaproteobacteria</taxon>
        <taxon>Rhodobacterales</taxon>
        <taxon>Roseobacteraceae</taxon>
        <taxon>Mesobaculum</taxon>
    </lineage>
</organism>
<sequence>MTAAPQGSDDPVAPVPADAVALGDLDGSVSFMLRIAQVTVYDRIFSAEADLPLKLGEHTVLKVVGDNPGARQGAIADKLMIKWSHMTKVVSGLEERGLVERYVPPQDRRSVFLRLTDAGRHVVADMNLRLDALDAGATAALDADDRAELLRLLHKILGWPSATSS</sequence>
<dbReference type="SUPFAM" id="SSF46785">
    <property type="entry name" value="Winged helix' DNA-binding domain"/>
    <property type="match status" value="1"/>
</dbReference>
<dbReference type="Gene3D" id="1.10.10.10">
    <property type="entry name" value="Winged helix-like DNA-binding domain superfamily/Winged helix DNA-binding domain"/>
    <property type="match status" value="1"/>
</dbReference>
<dbReference type="Proteomes" id="UP000285908">
    <property type="component" value="Unassembled WGS sequence"/>
</dbReference>
<dbReference type="PANTHER" id="PTHR33164:SF43">
    <property type="entry name" value="HTH-TYPE TRANSCRIPTIONAL REPRESSOR YETL"/>
    <property type="match status" value="1"/>
</dbReference>
<evidence type="ECO:0000259" key="1">
    <source>
        <dbReference type="PROSITE" id="PS50995"/>
    </source>
</evidence>
<reference evidence="2 3" key="1">
    <citation type="submission" date="2018-11" db="EMBL/GenBank/DDBJ databases">
        <title>Mesobaculum littorinae gen. nov., sp. nov., isolated from Littorina scabra that represents a novel genus of the order Rhodobacteraceae.</title>
        <authorList>
            <person name="Li F."/>
        </authorList>
    </citation>
    <scope>NUCLEOTIDE SEQUENCE [LARGE SCALE GENOMIC DNA]</scope>
    <source>
        <strain evidence="2 3">M0103</strain>
    </source>
</reference>
<dbReference type="AlphaFoldDB" id="A0A438AHB2"/>
<feature type="domain" description="HTH marR-type" evidence="1">
    <location>
        <begin position="25"/>
        <end position="158"/>
    </location>
</feature>
<dbReference type="PROSITE" id="PS50995">
    <property type="entry name" value="HTH_MARR_2"/>
    <property type="match status" value="1"/>
</dbReference>
<keyword evidence="3" id="KW-1185">Reference proteome</keyword>
<dbReference type="InterPro" id="IPR000835">
    <property type="entry name" value="HTH_MarR-typ"/>
</dbReference>
<proteinExistence type="predicted"/>
<dbReference type="OrthoDB" id="7269152at2"/>
<dbReference type="InterPro" id="IPR039422">
    <property type="entry name" value="MarR/SlyA-like"/>
</dbReference>
<dbReference type="PANTHER" id="PTHR33164">
    <property type="entry name" value="TRANSCRIPTIONAL REGULATOR, MARR FAMILY"/>
    <property type="match status" value="1"/>
</dbReference>
<name>A0A438AHB2_9RHOB</name>
<dbReference type="SMART" id="SM00347">
    <property type="entry name" value="HTH_MARR"/>
    <property type="match status" value="1"/>
</dbReference>
<dbReference type="PRINTS" id="PR00598">
    <property type="entry name" value="HTHMARR"/>
</dbReference>
<gene>
    <name evidence="2" type="ORF">EKE94_11750</name>
</gene>